<dbReference type="RefSeq" id="WP_223191497.1">
    <property type="nucleotide sequence ID" value="NZ_FTMK01000030.1"/>
</dbReference>
<organism evidence="9 10">
    <name type="scientific">Paracoccus thiocyanatus</name>
    <dbReference type="NCBI Taxonomy" id="34006"/>
    <lineage>
        <taxon>Bacteria</taxon>
        <taxon>Pseudomonadati</taxon>
        <taxon>Pseudomonadota</taxon>
        <taxon>Alphaproteobacteria</taxon>
        <taxon>Rhodobacterales</taxon>
        <taxon>Paracoccaceae</taxon>
        <taxon>Paracoccus</taxon>
    </lineage>
</organism>
<evidence type="ECO:0000313" key="10">
    <source>
        <dbReference type="Proteomes" id="UP000323956"/>
    </source>
</evidence>
<protein>
    <submittedName>
        <fullName evidence="9">Competence protein ComEC</fullName>
    </submittedName>
</protein>
<dbReference type="Pfam" id="PF03772">
    <property type="entry name" value="Competence"/>
    <property type="match status" value="1"/>
</dbReference>
<evidence type="ECO:0000256" key="1">
    <source>
        <dbReference type="ARBA" id="ARBA00004651"/>
    </source>
</evidence>
<dbReference type="Proteomes" id="UP000323956">
    <property type="component" value="Unassembled WGS sequence"/>
</dbReference>
<feature type="transmembrane region" description="Helical" evidence="6">
    <location>
        <begin position="463"/>
        <end position="485"/>
    </location>
</feature>
<feature type="transmembrane region" description="Helical" evidence="6">
    <location>
        <begin position="492"/>
        <end position="510"/>
    </location>
</feature>
<dbReference type="PANTHER" id="PTHR30619:SF1">
    <property type="entry name" value="RECOMBINATION PROTEIN 2"/>
    <property type="match status" value="1"/>
</dbReference>
<feature type="domain" description="DUF4131" evidence="8">
    <location>
        <begin position="62"/>
        <end position="224"/>
    </location>
</feature>
<accession>A0A1N6YZY3</accession>
<evidence type="ECO:0000256" key="6">
    <source>
        <dbReference type="SAM" id="Phobius"/>
    </source>
</evidence>
<feature type="transmembrane region" description="Helical" evidence="6">
    <location>
        <begin position="516"/>
        <end position="538"/>
    </location>
</feature>
<evidence type="ECO:0000256" key="5">
    <source>
        <dbReference type="ARBA" id="ARBA00023136"/>
    </source>
</evidence>
<reference evidence="9 10" key="1">
    <citation type="submission" date="2017-01" db="EMBL/GenBank/DDBJ databases">
        <authorList>
            <person name="Varghese N."/>
            <person name="Submissions S."/>
        </authorList>
    </citation>
    <scope>NUCLEOTIDE SEQUENCE [LARGE SCALE GENOMIC DNA]</scope>
    <source>
        <strain evidence="9 10">ATCC 700171</strain>
    </source>
</reference>
<dbReference type="NCBIfam" id="TIGR00360">
    <property type="entry name" value="ComEC_N-term"/>
    <property type="match status" value="1"/>
</dbReference>
<evidence type="ECO:0000256" key="4">
    <source>
        <dbReference type="ARBA" id="ARBA00022989"/>
    </source>
</evidence>
<dbReference type="Pfam" id="PF13567">
    <property type="entry name" value="DUF4131"/>
    <property type="match status" value="1"/>
</dbReference>
<feature type="domain" description="ComEC/Rec2-related protein" evidence="7">
    <location>
        <begin position="265"/>
        <end position="538"/>
    </location>
</feature>
<dbReference type="EMBL" id="FTMK01000030">
    <property type="protein sequence ID" value="SIR20144.1"/>
    <property type="molecule type" value="Genomic_DNA"/>
</dbReference>
<keyword evidence="3 6" id="KW-0812">Transmembrane</keyword>
<proteinExistence type="predicted"/>
<feature type="transmembrane region" description="Helical" evidence="6">
    <location>
        <begin position="36"/>
        <end position="53"/>
    </location>
</feature>
<dbReference type="InterPro" id="IPR004477">
    <property type="entry name" value="ComEC_N"/>
</dbReference>
<dbReference type="GO" id="GO:0005886">
    <property type="term" value="C:plasma membrane"/>
    <property type="evidence" value="ECO:0007669"/>
    <property type="project" value="UniProtKB-SubCell"/>
</dbReference>
<feature type="transmembrane region" description="Helical" evidence="6">
    <location>
        <begin position="96"/>
        <end position="115"/>
    </location>
</feature>
<keyword evidence="5 6" id="KW-0472">Membrane</keyword>
<dbReference type="PANTHER" id="PTHR30619">
    <property type="entry name" value="DNA INTERNALIZATION/COMPETENCE PROTEIN COMEC/REC2"/>
    <property type="match status" value="1"/>
</dbReference>
<name>A0A1N6YZY3_9RHOB</name>
<feature type="transmembrane region" description="Helical" evidence="6">
    <location>
        <begin position="374"/>
        <end position="391"/>
    </location>
</feature>
<evidence type="ECO:0000259" key="7">
    <source>
        <dbReference type="Pfam" id="PF03772"/>
    </source>
</evidence>
<feature type="transmembrane region" description="Helical" evidence="6">
    <location>
        <begin position="286"/>
        <end position="308"/>
    </location>
</feature>
<comment type="subcellular location">
    <subcellularLocation>
        <location evidence="1">Cell membrane</location>
        <topology evidence="1">Multi-pass membrane protein</topology>
    </subcellularLocation>
</comment>
<dbReference type="InterPro" id="IPR052159">
    <property type="entry name" value="Competence_DNA_uptake"/>
</dbReference>
<evidence type="ECO:0000313" key="9">
    <source>
        <dbReference type="EMBL" id="SIR20144.1"/>
    </source>
</evidence>
<dbReference type="AlphaFoldDB" id="A0A1N6YZY3"/>
<feature type="transmembrane region" description="Helical" evidence="6">
    <location>
        <begin position="59"/>
        <end position="84"/>
    </location>
</feature>
<sequence>MTESVNALRTGLPAVGAGRHGAAAARPSVSIRAGPLPWVPFWLSLGIGGWFLLPDEPGRGFYALLVLAAGAGLAIPAGATRPAWVGRLSWGAADRLRLAGLALALVALGAGLMGGRGHLVAAPVLDFRYYGPVEGRVIGIDRSSRDRMRLLLDQVRLHQVSPQRTPERVRISLLTAQDLPTPGQRVMLTAHLGPPGGPSEPGGFDFRRMAWFERLGAVGYARAPVLTVEPPAATGLLALHRLRMSLSGAMQQRIGGQAGAVSAALMTGDRSGIAEETNQIMRDSNLYHIISISGLHMSMLAGFVYAALRLGGVAAQAAGVLRRRPVHKLAAAGALCASALYLWLSGGGVATERAFIMVAVMLLAIIADRRAISLRTVAVAACIVLVLSPEALTEPGFQMSFAATVALILVQEPWLRLSPHLPWWGRPVAMLLLSSLVAGLATAPIAAAHFGRMTQYGLLANMLVVPVVGTLVMPGGVLAALLAPLGLAQPALWLMGLGTGWMLAVAQWIADLDGAVALLPAAPRAVLPLMAVGAMMALPRAGPDGGLGLALVLRRAVAAALLAAAGLSWHGAQRPDILVSAEGDAAAVLTPAGRTPSKPKGGSFAVANWLKADGDPADQASAAGRPLWQGVPSDRWADLERGGQRLRIRHLTGKAAVQDAQARCREGGILVANRPLSLDDPAPCLVLDQARLRRHGATAIMLTEHGPELVFANRPGPGRLWH</sequence>
<evidence type="ECO:0000259" key="8">
    <source>
        <dbReference type="Pfam" id="PF13567"/>
    </source>
</evidence>
<keyword evidence="4 6" id="KW-1133">Transmembrane helix</keyword>
<gene>
    <name evidence="9" type="ORF">SAMN05421641_13013</name>
</gene>
<evidence type="ECO:0000256" key="2">
    <source>
        <dbReference type="ARBA" id="ARBA00022475"/>
    </source>
</evidence>
<dbReference type="InterPro" id="IPR025405">
    <property type="entry name" value="DUF4131"/>
</dbReference>
<feature type="transmembrane region" description="Helical" evidence="6">
    <location>
        <begin position="329"/>
        <end position="344"/>
    </location>
</feature>
<evidence type="ECO:0000256" key="3">
    <source>
        <dbReference type="ARBA" id="ARBA00022692"/>
    </source>
</evidence>
<feature type="transmembrane region" description="Helical" evidence="6">
    <location>
        <begin position="427"/>
        <end position="451"/>
    </location>
</feature>
<keyword evidence="2" id="KW-1003">Cell membrane</keyword>